<reference evidence="2" key="1">
    <citation type="submission" date="2021-12" db="EMBL/GenBank/DDBJ databases">
        <title>taxonomy of Moraxella sp. ZY201224.</title>
        <authorList>
            <person name="Li F."/>
        </authorList>
    </citation>
    <scope>NUCLEOTIDE SEQUENCE</scope>
    <source>
        <strain evidence="2">ZY201224</strain>
    </source>
</reference>
<dbReference type="RefSeq" id="WP_263076025.1">
    <property type="nucleotide sequence ID" value="NZ_CP089977.1"/>
</dbReference>
<dbReference type="Proteomes" id="UP001063782">
    <property type="component" value="Chromosome"/>
</dbReference>
<keyword evidence="3" id="KW-1185">Reference proteome</keyword>
<evidence type="ECO:0000313" key="3">
    <source>
        <dbReference type="Proteomes" id="UP001063782"/>
    </source>
</evidence>
<evidence type="ECO:0000313" key="2">
    <source>
        <dbReference type="EMBL" id="UXZ04538.1"/>
    </source>
</evidence>
<accession>A0ABY6F381</accession>
<evidence type="ECO:0000256" key="1">
    <source>
        <dbReference type="SAM" id="Phobius"/>
    </source>
</evidence>
<dbReference type="EMBL" id="CP089977">
    <property type="protein sequence ID" value="UXZ04538.1"/>
    <property type="molecule type" value="Genomic_DNA"/>
</dbReference>
<sequence>MSSNLKLFSDCKTVRERQEYWQSIEADESIDSYISKLPEIRKNTEKLQRQLDADRIEHQKRMQETEIFRKQFEADEMRKLQKCNNQPRQNRSLGLFGNLVIIFFTLVVLAILVFGGFALIVSILGLF</sequence>
<organism evidence="2 3">
    <name type="scientific">Moraxella nasicaprae</name>
    <dbReference type="NCBI Taxonomy" id="2904122"/>
    <lineage>
        <taxon>Bacteria</taxon>
        <taxon>Pseudomonadati</taxon>
        <taxon>Pseudomonadota</taxon>
        <taxon>Gammaproteobacteria</taxon>
        <taxon>Moraxellales</taxon>
        <taxon>Moraxellaceae</taxon>
        <taxon>Moraxella</taxon>
    </lineage>
</organism>
<gene>
    <name evidence="2" type="ORF">LU297_08120</name>
</gene>
<name>A0ABY6F381_9GAMM</name>
<keyword evidence="1" id="KW-0812">Transmembrane</keyword>
<feature type="transmembrane region" description="Helical" evidence="1">
    <location>
        <begin position="95"/>
        <end position="124"/>
    </location>
</feature>
<keyword evidence="1" id="KW-1133">Transmembrane helix</keyword>
<keyword evidence="1" id="KW-0472">Membrane</keyword>
<protein>
    <submittedName>
        <fullName evidence="2">Uncharacterized protein</fullName>
    </submittedName>
</protein>
<proteinExistence type="predicted"/>